<dbReference type="EC" id="2.3.1.1" evidence="10"/>
<protein>
    <recommendedName>
        <fullName evidence="10">Arginine biosynthesis bifunctional protein ArgJ, mitochondrial</fullName>
    </recommendedName>
    <domain>
        <recommendedName>
            <fullName evidence="10">Glutamate N-acetyltransferase</fullName>
            <shortName evidence="10">GAT</shortName>
            <ecNumber evidence="10">2.3.1.35</ecNumber>
        </recommendedName>
        <alternativeName>
            <fullName evidence="10">Ornithine acetyltransferase</fullName>
            <shortName evidence="10">OATase</shortName>
        </alternativeName>
        <alternativeName>
            <fullName evidence="10">Ornithine transacetylase</fullName>
        </alternativeName>
    </domain>
    <domain>
        <recommendedName>
            <fullName evidence="10">Amino-acid acetyltransferase</fullName>
            <ecNumber evidence="10">2.3.1.1</ecNumber>
        </recommendedName>
        <alternativeName>
            <fullName evidence="10">N-acetylglutamate synthase</fullName>
            <shortName evidence="10">AGS</shortName>
        </alternativeName>
    </domain>
    <component>
        <recommendedName>
            <fullName evidence="10">Arginine biosynthesis bifunctional protein ArgJ alpha chain</fullName>
        </recommendedName>
    </component>
    <component>
        <recommendedName>
            <fullName evidence="10">Arginine biosynthesis bifunctional protein ArgJ beta chain</fullName>
        </recommendedName>
    </component>
</protein>
<name>A0A0H2SBM1_9AGAM</name>
<keyword evidence="12" id="KW-1185">Reference proteome</keyword>
<feature type="binding site" evidence="10">
    <location>
        <position position="334"/>
    </location>
    <ligand>
        <name>substrate</name>
    </ligand>
</feature>
<dbReference type="FunCoup" id="A0A0H2SBM1">
    <property type="interactions" value="168"/>
</dbReference>
<dbReference type="NCBIfam" id="NF003802">
    <property type="entry name" value="PRK05388.1"/>
    <property type="match status" value="1"/>
</dbReference>
<dbReference type="STRING" id="27342.A0A0H2SBM1"/>
<feature type="active site" description="Nucleophile" evidence="10">
    <location>
        <position position="247"/>
    </location>
</feature>
<keyword evidence="4 10" id="KW-0028">Amino-acid biosynthesis</keyword>
<dbReference type="GO" id="GO:0006592">
    <property type="term" value="P:ornithine biosynthetic process"/>
    <property type="evidence" value="ECO:0007669"/>
    <property type="project" value="TreeGrafter"/>
</dbReference>
<dbReference type="InterPro" id="IPR042195">
    <property type="entry name" value="ArgJ_beta_C"/>
</dbReference>
<dbReference type="GO" id="GO:0004358">
    <property type="term" value="F:L-glutamate N-acetyltransferase activity, acting on acetyl-L-ornithine as donor"/>
    <property type="evidence" value="ECO:0007669"/>
    <property type="project" value="UniProtKB-UniRule"/>
</dbReference>
<dbReference type="PANTHER" id="PTHR23100:SF0">
    <property type="entry name" value="ARGININE BIOSYNTHESIS BIFUNCTIONAL PROTEIN ARGJ, MITOCHONDRIAL"/>
    <property type="match status" value="1"/>
</dbReference>
<dbReference type="Gene3D" id="3.60.70.12">
    <property type="entry name" value="L-amino peptidase D-ALA esterase/amidase"/>
    <property type="match status" value="1"/>
</dbReference>
<dbReference type="PANTHER" id="PTHR23100">
    <property type="entry name" value="ARGININE BIOSYNTHESIS BIFUNCTIONAL PROTEIN ARGJ"/>
    <property type="match status" value="1"/>
</dbReference>
<comment type="pathway">
    <text evidence="10">Amino-acid biosynthesis; L-arginine biosynthesis; N(2)-acetyl-L-ornithine from L-glutamate: step 1/4.</text>
</comment>
<dbReference type="GO" id="GO:0004042">
    <property type="term" value="F:L-glutamate N-acetyltransferase activity"/>
    <property type="evidence" value="ECO:0007669"/>
    <property type="project" value="UniProtKB-UniRule"/>
</dbReference>
<feature type="chain" id="PRO_5023382743" description="Arginine biosynthesis bifunctional protein ArgJ alpha chain" evidence="10">
    <location>
        <begin position="1"/>
        <end position="246"/>
    </location>
</feature>
<gene>
    <name evidence="11" type="ORF">SCHPADRAFT_91073</name>
</gene>
<dbReference type="InterPro" id="IPR016117">
    <property type="entry name" value="ArgJ-like_dom_sf"/>
</dbReference>
<evidence type="ECO:0000313" key="11">
    <source>
        <dbReference type="EMBL" id="KLO19118.1"/>
    </source>
</evidence>
<dbReference type="NCBIfam" id="TIGR00120">
    <property type="entry name" value="ArgJ"/>
    <property type="match status" value="1"/>
</dbReference>
<proteinExistence type="inferred from homology"/>
<feature type="site" description="Involved in the stabilization of negative charge on the oxyanion by the formation of the oxyanion hole" evidence="10">
    <location>
        <position position="156"/>
    </location>
</feature>
<dbReference type="InParanoid" id="A0A0H2SBM1"/>
<evidence type="ECO:0000256" key="9">
    <source>
        <dbReference type="ARBA" id="ARBA00023315"/>
    </source>
</evidence>
<dbReference type="Gene3D" id="3.30.2330.10">
    <property type="entry name" value="arginine biosynthesis bifunctional protein suprefamily"/>
    <property type="match status" value="1"/>
</dbReference>
<dbReference type="OrthoDB" id="2017946at2759"/>
<feature type="binding site" evidence="10">
    <location>
        <position position="474"/>
    </location>
    <ligand>
        <name>substrate</name>
    </ligand>
</feature>
<organism evidence="11 12">
    <name type="scientific">Schizopora paradoxa</name>
    <dbReference type="NCBI Taxonomy" id="27342"/>
    <lineage>
        <taxon>Eukaryota</taxon>
        <taxon>Fungi</taxon>
        <taxon>Dikarya</taxon>
        <taxon>Basidiomycota</taxon>
        <taxon>Agaricomycotina</taxon>
        <taxon>Agaricomycetes</taxon>
        <taxon>Hymenochaetales</taxon>
        <taxon>Schizoporaceae</taxon>
        <taxon>Schizopora</taxon>
    </lineage>
</organism>
<dbReference type="FunFam" id="3.30.2330.10:FF:000001">
    <property type="entry name" value="Arginine biosynthesis bifunctional protein ArgJ, mitochondrial"/>
    <property type="match status" value="1"/>
</dbReference>
<keyword evidence="5 10" id="KW-0808">Transferase</keyword>
<evidence type="ECO:0000256" key="6">
    <source>
        <dbReference type="ARBA" id="ARBA00022813"/>
    </source>
</evidence>
<evidence type="ECO:0000256" key="10">
    <source>
        <dbReference type="HAMAP-Rule" id="MF_03124"/>
    </source>
</evidence>
<dbReference type="Pfam" id="PF01960">
    <property type="entry name" value="ArgJ"/>
    <property type="match status" value="1"/>
</dbReference>
<comment type="catalytic activity">
    <reaction evidence="10">
        <text>L-glutamate + acetyl-CoA = N-acetyl-L-glutamate + CoA + H(+)</text>
        <dbReference type="Rhea" id="RHEA:24292"/>
        <dbReference type="ChEBI" id="CHEBI:15378"/>
        <dbReference type="ChEBI" id="CHEBI:29985"/>
        <dbReference type="ChEBI" id="CHEBI:44337"/>
        <dbReference type="ChEBI" id="CHEBI:57287"/>
        <dbReference type="ChEBI" id="CHEBI:57288"/>
        <dbReference type="EC" id="2.3.1.1"/>
    </reaction>
</comment>
<comment type="PTM">
    <text evidence="10">The alpha and beta chains are autoproteolytically processed from a single precursor protein within the mitochondrion.</text>
</comment>
<dbReference type="AlphaFoldDB" id="A0A0H2SBM1"/>
<dbReference type="CDD" id="cd02152">
    <property type="entry name" value="OAT"/>
    <property type="match status" value="1"/>
</dbReference>
<dbReference type="HAMAP" id="MF_01106">
    <property type="entry name" value="ArgJ"/>
    <property type="match status" value="1"/>
</dbReference>
<dbReference type="Gene3D" id="3.10.20.340">
    <property type="entry name" value="ArgJ beta chain, C-terminal domain"/>
    <property type="match status" value="1"/>
</dbReference>
<dbReference type="InterPro" id="IPR002813">
    <property type="entry name" value="Arg_biosynth_ArgJ"/>
</dbReference>
<comment type="catalytic activity">
    <reaction evidence="10">
        <text>N(2)-acetyl-L-ornithine + L-glutamate = N-acetyl-L-glutamate + L-ornithine</text>
        <dbReference type="Rhea" id="RHEA:15349"/>
        <dbReference type="ChEBI" id="CHEBI:29985"/>
        <dbReference type="ChEBI" id="CHEBI:44337"/>
        <dbReference type="ChEBI" id="CHEBI:46911"/>
        <dbReference type="ChEBI" id="CHEBI:57805"/>
        <dbReference type="EC" id="2.3.1.35"/>
    </reaction>
</comment>
<keyword evidence="8 10" id="KW-0511">Multifunctional enzyme</keyword>
<feature type="binding site" evidence="10">
    <location>
        <position position="479"/>
    </location>
    <ligand>
        <name>substrate</name>
    </ligand>
</feature>
<evidence type="ECO:0000256" key="1">
    <source>
        <dbReference type="ARBA" id="ARBA00004305"/>
    </source>
</evidence>
<comment type="pathway">
    <text evidence="10">Amino-acid biosynthesis; L-arginine biosynthesis; L-ornithine and N-acetyl-L-glutamate from L-glutamate and N(2)-acetyl-L-ornithine (cyclic): step 1/1.</text>
</comment>
<evidence type="ECO:0000256" key="8">
    <source>
        <dbReference type="ARBA" id="ARBA00023268"/>
    </source>
</evidence>
<dbReference type="GO" id="GO:0006526">
    <property type="term" value="P:L-arginine biosynthetic process"/>
    <property type="evidence" value="ECO:0007669"/>
    <property type="project" value="UniProtKB-UniRule"/>
</dbReference>
<comment type="function">
    <text evidence="10">Catalyzes two activities which are involved in the cyclic version of arginine biosynthesis: the synthesis of acetylglutamate from glutamate and acetyl-CoA, and of ornithine by transacetylation between acetylornithine and glutamate.</text>
</comment>
<comment type="similarity">
    <text evidence="2 10">Belongs to the ArgJ family.</text>
</comment>
<sequence length="479" mass="50353">MSSSTVKNLTFEMRPPPPKAHLHKTLPDSAFPKGFLLSGTHVGIKKSKSAEDLGLILTTSPAERTSAAAVFTQNSFAAAPVRVSANVLAARSGRGVRGVVVNSGCANAVTGQKGEEDAWAMVRAAGEVGNAAVASTTSSSPAGDNDEANMLVMSTGVIGVRLPIDKILSGIQALPSSLGSSPAHWDSVARAFLTTDTFPKLRARTFAVTHADGTQREYRLAGMSKGAGMIHPRMGASVPTATGLHATLLSAIMTDVHVAPKALQSALNYACARSFNAISVDGDMSTNDTVVVLASGAADALEIDEKDNESFIQFRDALTDVAKELAQLVVRDGEGATKFVTVTVKGTKTYDDAHTIASRISTSALVKTALYGEDANWGRILASLGSLQELSAPIDPSRVSVSFIPAQQQNGTAPSDSPKPLLLLHNGEPQPLDEAHASSLLSQTDIEILLDIGLGEESAQYWTCDFSYEYVRINGDYRS</sequence>
<dbReference type="SUPFAM" id="SSF56266">
    <property type="entry name" value="DmpA/ArgJ-like"/>
    <property type="match status" value="1"/>
</dbReference>
<evidence type="ECO:0000256" key="3">
    <source>
        <dbReference type="ARBA" id="ARBA00022571"/>
    </source>
</evidence>
<dbReference type="FunFam" id="3.10.20.340:FF:000002">
    <property type="entry name" value="Arginine biosynthesis bifunctional protein ArgJ, mitochondrial"/>
    <property type="match status" value="1"/>
</dbReference>
<feature type="binding site" evidence="10">
    <location>
        <position position="247"/>
    </location>
    <ligand>
        <name>substrate</name>
    </ligand>
</feature>
<accession>A0A0H2SBM1</accession>
<feature type="site" description="Involved in the stabilization of negative charge on the oxyanion by the formation of the oxyanion hole" evidence="10">
    <location>
        <position position="155"/>
    </location>
</feature>
<dbReference type="EMBL" id="KQ085889">
    <property type="protein sequence ID" value="KLO19118.1"/>
    <property type="molecule type" value="Genomic_DNA"/>
</dbReference>
<feature type="chain" id="PRO_5023382742" description="Arginine biosynthesis bifunctional protein ArgJ beta chain" evidence="10">
    <location>
        <begin position="247"/>
        <end position="479"/>
    </location>
</feature>
<evidence type="ECO:0000256" key="2">
    <source>
        <dbReference type="ARBA" id="ARBA00006774"/>
    </source>
</evidence>
<dbReference type="Proteomes" id="UP000053477">
    <property type="component" value="Unassembled WGS sequence"/>
</dbReference>
<dbReference type="EC" id="2.3.1.35" evidence="10"/>
<feature type="binding site" evidence="10">
    <location>
        <position position="225"/>
    </location>
    <ligand>
        <name>substrate</name>
    </ligand>
</feature>
<evidence type="ECO:0000313" key="12">
    <source>
        <dbReference type="Proteomes" id="UP000053477"/>
    </source>
</evidence>
<keyword evidence="6 10" id="KW-0068">Autocatalytic cleavage</keyword>
<keyword evidence="9 10" id="KW-0012">Acyltransferase</keyword>
<reference evidence="11 12" key="1">
    <citation type="submission" date="2015-04" db="EMBL/GenBank/DDBJ databases">
        <title>Complete genome sequence of Schizopora paradoxa KUC8140, a cosmopolitan wood degrader in East Asia.</title>
        <authorList>
            <consortium name="DOE Joint Genome Institute"/>
            <person name="Min B."/>
            <person name="Park H."/>
            <person name="Jang Y."/>
            <person name="Kim J.-J."/>
            <person name="Kim K.H."/>
            <person name="Pangilinan J."/>
            <person name="Lipzen A."/>
            <person name="Riley R."/>
            <person name="Grigoriev I.V."/>
            <person name="Spatafora J.W."/>
            <person name="Choi I.-G."/>
        </authorList>
    </citation>
    <scope>NUCLEOTIDE SEQUENCE [LARGE SCALE GENOMIC DNA]</scope>
    <source>
        <strain evidence="11 12">KUC8140</strain>
    </source>
</reference>
<evidence type="ECO:0000256" key="7">
    <source>
        <dbReference type="ARBA" id="ARBA00023128"/>
    </source>
</evidence>
<comment type="subunit">
    <text evidence="10">Heterodimer of an alpha and a beta chain.</text>
</comment>
<comment type="subcellular location">
    <subcellularLocation>
        <location evidence="1 10">Mitochondrion matrix</location>
    </subcellularLocation>
</comment>
<dbReference type="GO" id="GO:0005759">
    <property type="term" value="C:mitochondrial matrix"/>
    <property type="evidence" value="ECO:0007669"/>
    <property type="project" value="UniProtKB-SubCell"/>
</dbReference>
<feature type="site" description="Cleavage; by autolysis" evidence="10">
    <location>
        <begin position="246"/>
        <end position="247"/>
    </location>
</feature>
<dbReference type="UniPathway" id="UPA00068">
    <property type="reaction ID" value="UER00106"/>
</dbReference>
<evidence type="ECO:0000256" key="5">
    <source>
        <dbReference type="ARBA" id="ARBA00022679"/>
    </source>
</evidence>
<keyword evidence="3 10" id="KW-0055">Arginine biosynthesis</keyword>
<evidence type="ECO:0000256" key="4">
    <source>
        <dbReference type="ARBA" id="ARBA00022605"/>
    </source>
</evidence>
<feature type="binding site" evidence="10">
    <location>
        <position position="194"/>
    </location>
    <ligand>
        <name>substrate</name>
    </ligand>
</feature>
<keyword evidence="7 10" id="KW-0496">Mitochondrion</keyword>